<dbReference type="STRING" id="75913.A0A0K0G2T8"/>
<sequence length="244" mass="28598">MLIKAVFFNQSFLSKHVSLSNLFLLYACSNMLFKTIGKRRKVKIKLAYKLKNDETANNLIFATYNCRLFSKEEEQKLIHQMNNQKICLITLTETRTKKRQTLTENGFLIYLSDGNKYAGVGFAINNRLRRSVTQIEYYNERIGYLEKKIDNYEIGIWVIYFCTNWSNNEEEKEKLTELLIKIVKFKHNLHKKMIMGDFNACISNSKINRINGGINFGNIKINSNDEYLLKVVIDTEMAITNTHF</sequence>
<evidence type="ECO:0000313" key="1">
    <source>
        <dbReference type="Proteomes" id="UP000035680"/>
    </source>
</evidence>
<accession>A0A0K0G2T8</accession>
<dbReference type="AlphaFoldDB" id="A0A0K0G2T8"/>
<reference evidence="1" key="1">
    <citation type="submission" date="2014-07" db="EMBL/GenBank/DDBJ databases">
        <authorList>
            <person name="Martin A.A"/>
            <person name="De Silva N."/>
        </authorList>
    </citation>
    <scope>NUCLEOTIDE SEQUENCE</scope>
</reference>
<evidence type="ECO:0000313" key="2">
    <source>
        <dbReference type="WBParaSite" id="SVE_1903800.1"/>
    </source>
</evidence>
<organism evidence="1 2">
    <name type="scientific">Strongyloides venezuelensis</name>
    <name type="common">Threadworm</name>
    <dbReference type="NCBI Taxonomy" id="75913"/>
    <lineage>
        <taxon>Eukaryota</taxon>
        <taxon>Metazoa</taxon>
        <taxon>Ecdysozoa</taxon>
        <taxon>Nematoda</taxon>
        <taxon>Chromadorea</taxon>
        <taxon>Rhabditida</taxon>
        <taxon>Tylenchina</taxon>
        <taxon>Panagrolaimomorpha</taxon>
        <taxon>Strongyloidoidea</taxon>
        <taxon>Strongyloididae</taxon>
        <taxon>Strongyloides</taxon>
    </lineage>
</organism>
<dbReference type="InterPro" id="IPR036691">
    <property type="entry name" value="Endo/exonu/phosph_ase_sf"/>
</dbReference>
<reference evidence="2" key="2">
    <citation type="submission" date="2015-08" db="UniProtKB">
        <authorList>
            <consortium name="WormBaseParasite"/>
        </authorList>
    </citation>
    <scope>IDENTIFICATION</scope>
</reference>
<dbReference type="Gene3D" id="3.60.10.10">
    <property type="entry name" value="Endonuclease/exonuclease/phosphatase"/>
    <property type="match status" value="1"/>
</dbReference>
<dbReference type="SUPFAM" id="SSF56219">
    <property type="entry name" value="DNase I-like"/>
    <property type="match status" value="1"/>
</dbReference>
<proteinExistence type="predicted"/>
<dbReference type="PROSITE" id="PS51257">
    <property type="entry name" value="PROKAR_LIPOPROTEIN"/>
    <property type="match status" value="1"/>
</dbReference>
<keyword evidence="1" id="KW-1185">Reference proteome</keyword>
<dbReference type="WBParaSite" id="SVE_1903800.1">
    <property type="protein sequence ID" value="SVE_1903800.1"/>
    <property type="gene ID" value="SVE_1903800"/>
</dbReference>
<dbReference type="Proteomes" id="UP000035680">
    <property type="component" value="Unassembled WGS sequence"/>
</dbReference>
<protein>
    <submittedName>
        <fullName evidence="2">Endo/exonuclease/phosphatase domain-containing protein</fullName>
    </submittedName>
</protein>
<name>A0A0K0G2T8_STRVS</name>